<comment type="caution">
    <text evidence="1">The sequence shown here is derived from an EMBL/GenBank/DDBJ whole genome shotgun (WGS) entry which is preliminary data.</text>
</comment>
<name>A0ABV6DCN8_9HYPH</name>
<dbReference type="SUPFAM" id="SSF109631">
    <property type="entry name" value="Transcriptional repressor TraM"/>
    <property type="match status" value="1"/>
</dbReference>
<dbReference type="Gene3D" id="1.10.287.160">
    <property type="entry name" value="HR1 repeat"/>
    <property type="match status" value="1"/>
</dbReference>
<sequence length="109" mass="12352">MRTKPDLDIGPGRAATSSVINALLAELTENELEQVAIAVIRENRSRLQKAQELFEEVSQLDAVGSRDEQLRHDYWIAMLNLHAQHQIVRLVVERLGFVPEIDGERPVLN</sequence>
<dbReference type="EMBL" id="JBHLXD010000051">
    <property type="protein sequence ID" value="MFC0210401.1"/>
    <property type="molecule type" value="Genomic_DNA"/>
</dbReference>
<dbReference type="Proteomes" id="UP001589755">
    <property type="component" value="Unassembled WGS sequence"/>
</dbReference>
<organism evidence="1 2">
    <name type="scientific">Chelativorans intermedius</name>
    <dbReference type="NCBI Taxonomy" id="515947"/>
    <lineage>
        <taxon>Bacteria</taxon>
        <taxon>Pseudomonadati</taxon>
        <taxon>Pseudomonadota</taxon>
        <taxon>Alphaproteobacteria</taxon>
        <taxon>Hyphomicrobiales</taxon>
        <taxon>Phyllobacteriaceae</taxon>
        <taxon>Chelativorans</taxon>
    </lineage>
</organism>
<evidence type="ECO:0000313" key="2">
    <source>
        <dbReference type="Proteomes" id="UP001589755"/>
    </source>
</evidence>
<dbReference type="InterPro" id="IPR036336">
    <property type="entry name" value="Tscrpt_rep_TraM_sf"/>
</dbReference>
<dbReference type="InterPro" id="IPR015309">
    <property type="entry name" value="Tscrpt_rep_TraM"/>
</dbReference>
<protein>
    <submittedName>
        <fullName evidence="1">Transcriptional repressor TraM</fullName>
    </submittedName>
</protein>
<proteinExistence type="predicted"/>
<keyword evidence="2" id="KW-1185">Reference proteome</keyword>
<dbReference type="Pfam" id="PF09228">
    <property type="entry name" value="Prok-TraM"/>
    <property type="match status" value="1"/>
</dbReference>
<dbReference type="RefSeq" id="WP_261522824.1">
    <property type="nucleotide sequence ID" value="NZ_JAODNW010000046.1"/>
</dbReference>
<evidence type="ECO:0000313" key="1">
    <source>
        <dbReference type="EMBL" id="MFC0210401.1"/>
    </source>
</evidence>
<reference evidence="1 2" key="1">
    <citation type="submission" date="2024-09" db="EMBL/GenBank/DDBJ databases">
        <authorList>
            <person name="Sun Q."/>
            <person name="Mori K."/>
        </authorList>
    </citation>
    <scope>NUCLEOTIDE SEQUENCE [LARGE SCALE GENOMIC DNA]</scope>
    <source>
        <strain evidence="1 2">CCM 8543</strain>
    </source>
</reference>
<accession>A0ABV6DCN8</accession>
<gene>
    <name evidence="1" type="ORF">ACFFJ2_18540</name>
</gene>